<proteinExistence type="predicted"/>
<evidence type="ECO:0008006" key="4">
    <source>
        <dbReference type="Google" id="ProtNLM"/>
    </source>
</evidence>
<sequence length="159" mass="18844">MKENIKKISLFFFLLSIFSCNSAQLNKKVDIKFYNILDRTINDGKKIKYIGITFIRKCDKEIIFSVDRMLYNNELPVYKSYQYKGFPVFYFTDATNETSDYGKKILDKLLKPSDYRIDSFEIKNQSVVYGEYAYFKNGKFVESKEQISEFFENCKSSEP</sequence>
<dbReference type="PROSITE" id="PS51257">
    <property type="entry name" value="PROKAR_LIPOPROTEIN"/>
    <property type="match status" value="1"/>
</dbReference>
<dbReference type="EMBL" id="JPRJ01000069">
    <property type="protein sequence ID" value="KFF12648.1"/>
    <property type="molecule type" value="Genomic_DNA"/>
</dbReference>
<feature type="chain" id="PRO_5001802287" description="Lipoprotein" evidence="1">
    <location>
        <begin position="24"/>
        <end position="159"/>
    </location>
</feature>
<dbReference type="AlphaFoldDB" id="A0A086A7I4"/>
<evidence type="ECO:0000256" key="1">
    <source>
        <dbReference type="SAM" id="SignalP"/>
    </source>
</evidence>
<reference evidence="2 3" key="1">
    <citation type="submission" date="2014-07" db="EMBL/GenBank/DDBJ databases">
        <title>Genome of Chryseobacterium piperi CTM.</title>
        <authorList>
            <person name="Pipes S.E."/>
            <person name="Stropko S.J."/>
            <person name="Newman J.D."/>
        </authorList>
    </citation>
    <scope>NUCLEOTIDE SEQUENCE [LARGE SCALE GENOMIC DNA]</scope>
    <source>
        <strain evidence="2 3">CTM</strain>
    </source>
</reference>
<evidence type="ECO:0000313" key="3">
    <source>
        <dbReference type="Proteomes" id="UP000028709"/>
    </source>
</evidence>
<dbReference type="STRING" id="558152.IQ37_19310"/>
<dbReference type="KEGG" id="cpip:CJF12_04545"/>
<protein>
    <recommendedName>
        <fullName evidence="4">Lipoprotein</fullName>
    </recommendedName>
</protein>
<dbReference type="Proteomes" id="UP000028709">
    <property type="component" value="Unassembled WGS sequence"/>
</dbReference>
<feature type="signal peptide" evidence="1">
    <location>
        <begin position="1"/>
        <end position="23"/>
    </location>
</feature>
<comment type="caution">
    <text evidence="2">The sequence shown here is derived from an EMBL/GenBank/DDBJ whole genome shotgun (WGS) entry which is preliminary data.</text>
</comment>
<keyword evidence="1" id="KW-0732">Signal</keyword>
<name>A0A086A7I4_9FLAO</name>
<organism evidence="2 3">
    <name type="scientific">Chryseobacterium piperi</name>
    <dbReference type="NCBI Taxonomy" id="558152"/>
    <lineage>
        <taxon>Bacteria</taxon>
        <taxon>Pseudomonadati</taxon>
        <taxon>Bacteroidota</taxon>
        <taxon>Flavobacteriia</taxon>
        <taxon>Flavobacteriales</taxon>
        <taxon>Weeksellaceae</taxon>
        <taxon>Chryseobacterium group</taxon>
        <taxon>Chryseobacterium</taxon>
    </lineage>
</organism>
<keyword evidence="3" id="KW-1185">Reference proteome</keyword>
<gene>
    <name evidence="2" type="ORF">IQ37_19310</name>
</gene>
<accession>A0A086A7I4</accession>
<evidence type="ECO:0000313" key="2">
    <source>
        <dbReference type="EMBL" id="KFF12648.1"/>
    </source>
</evidence>
<dbReference type="RefSeq" id="WP_034688143.1">
    <property type="nucleotide sequence ID" value="NZ_CP023049.2"/>
</dbReference>